<evidence type="ECO:0000256" key="17">
    <source>
        <dbReference type="ARBA" id="ARBA00022553"/>
    </source>
</evidence>
<keyword evidence="20" id="KW-0479">Metal-binding</keyword>
<reference evidence="44" key="1">
    <citation type="journal article" date="2013" name="Genome Biol.">
        <title>Draft genome of the mountain pine beetle, Dendroctonus ponderosae Hopkins, a major forest pest.</title>
        <authorList>
            <person name="Keeling C.I."/>
            <person name="Yuen M.M."/>
            <person name="Liao N.Y."/>
            <person name="Docking T.R."/>
            <person name="Chan S.K."/>
            <person name="Taylor G.A."/>
            <person name="Palmquist D.L."/>
            <person name="Jackman S.D."/>
            <person name="Nguyen A."/>
            <person name="Li M."/>
            <person name="Henderson H."/>
            <person name="Janes J.K."/>
            <person name="Zhao Y."/>
            <person name="Pandoh P."/>
            <person name="Moore R."/>
            <person name="Sperling F.A."/>
            <person name="Huber D.P."/>
            <person name="Birol I."/>
            <person name="Jones S.J."/>
            <person name="Bohlmann J."/>
        </authorList>
    </citation>
    <scope>NUCLEOTIDE SEQUENCE</scope>
</reference>
<evidence type="ECO:0000256" key="18">
    <source>
        <dbReference type="ARBA" id="ARBA00022583"/>
    </source>
</evidence>
<evidence type="ECO:0000256" key="25">
    <source>
        <dbReference type="ARBA" id="ARBA00022842"/>
    </source>
</evidence>
<dbReference type="PROSITE" id="PS50011">
    <property type="entry name" value="PROTEIN_KINASE_DOM"/>
    <property type="match status" value="1"/>
</dbReference>
<comment type="similarity">
    <text evidence="35">Belongs to the protein kinase superfamily. Tyr protein kinase family.</text>
</comment>
<keyword evidence="30" id="KW-0168">Coated pit</keyword>
<dbReference type="CDD" id="cd05040">
    <property type="entry name" value="PTKc_Ack_like"/>
    <property type="match status" value="1"/>
</dbReference>
<dbReference type="InterPro" id="IPR000719">
    <property type="entry name" value="Prot_kinase_dom"/>
</dbReference>
<evidence type="ECO:0000256" key="2">
    <source>
        <dbReference type="ARBA" id="ARBA00004123"/>
    </source>
</evidence>
<evidence type="ECO:0000256" key="12">
    <source>
        <dbReference type="ARBA" id="ARBA00022443"/>
    </source>
</evidence>
<evidence type="ECO:0000256" key="20">
    <source>
        <dbReference type="ARBA" id="ARBA00022723"/>
    </source>
</evidence>
<dbReference type="PANTHER" id="PTHR24418">
    <property type="entry name" value="TYROSINE-PROTEIN KINASE"/>
    <property type="match status" value="1"/>
</dbReference>
<dbReference type="EC" id="2.7.11.1" evidence="11"/>
<dbReference type="PROSITE" id="PS50002">
    <property type="entry name" value="SH3"/>
    <property type="match status" value="1"/>
</dbReference>
<dbReference type="InterPro" id="IPR017441">
    <property type="entry name" value="Protein_kinase_ATP_BS"/>
</dbReference>
<feature type="domain" description="SH3" evidence="41">
    <location>
        <begin position="372"/>
        <end position="432"/>
    </location>
</feature>
<keyword evidence="19" id="KW-0808">Transferase</keyword>
<evidence type="ECO:0000256" key="8">
    <source>
        <dbReference type="ARBA" id="ARBA00004536"/>
    </source>
</evidence>
<evidence type="ECO:0000256" key="10">
    <source>
        <dbReference type="ARBA" id="ARBA00011903"/>
    </source>
</evidence>
<dbReference type="GO" id="GO:0005634">
    <property type="term" value="C:nucleus"/>
    <property type="evidence" value="ECO:0007669"/>
    <property type="project" value="UniProtKB-SubCell"/>
</dbReference>
<evidence type="ECO:0000259" key="41">
    <source>
        <dbReference type="PROSITE" id="PS50002"/>
    </source>
</evidence>
<dbReference type="SUPFAM" id="SSF50044">
    <property type="entry name" value="SH3-domain"/>
    <property type="match status" value="1"/>
</dbReference>
<dbReference type="EnsemblMetazoa" id="XM_019906997.1">
    <property type="protein sequence ID" value="XP_019762556.1"/>
    <property type="gene ID" value="LOC109539321"/>
</dbReference>
<dbReference type="InterPro" id="IPR036028">
    <property type="entry name" value="SH3-like_dom_sf"/>
</dbReference>
<dbReference type="GO" id="GO:0006897">
    <property type="term" value="P:endocytosis"/>
    <property type="evidence" value="ECO:0007669"/>
    <property type="project" value="UniProtKB-KW"/>
</dbReference>
<evidence type="ECO:0000256" key="7">
    <source>
        <dbReference type="ARBA" id="ARBA00004514"/>
    </source>
</evidence>
<dbReference type="GO" id="GO:0005524">
    <property type="term" value="F:ATP binding"/>
    <property type="evidence" value="ECO:0007669"/>
    <property type="project" value="UniProtKB-UniRule"/>
</dbReference>
<evidence type="ECO:0000256" key="31">
    <source>
        <dbReference type="ARBA" id="ARBA00023242"/>
    </source>
</evidence>
<dbReference type="CDD" id="cd09539">
    <property type="entry name" value="SAM_TNK-like"/>
    <property type="match status" value="1"/>
</dbReference>
<evidence type="ECO:0000256" key="40">
    <source>
        <dbReference type="SAM" id="MobiDB-lite"/>
    </source>
</evidence>
<dbReference type="GO" id="GO:0005768">
    <property type="term" value="C:endosome"/>
    <property type="evidence" value="ECO:0007669"/>
    <property type="project" value="UniProtKB-SubCell"/>
</dbReference>
<dbReference type="GO" id="GO:0005886">
    <property type="term" value="C:plasma membrane"/>
    <property type="evidence" value="ECO:0007669"/>
    <property type="project" value="UniProtKB-SubCell"/>
</dbReference>
<evidence type="ECO:0000256" key="27">
    <source>
        <dbReference type="ARBA" id="ARBA00022949"/>
    </source>
</evidence>
<evidence type="ECO:0000259" key="42">
    <source>
        <dbReference type="PROSITE" id="PS50011"/>
    </source>
</evidence>
<evidence type="ECO:0000256" key="22">
    <source>
        <dbReference type="ARBA" id="ARBA00022753"/>
    </source>
</evidence>
<keyword evidence="44" id="KW-1185">Reference proteome</keyword>
<evidence type="ECO:0000256" key="36">
    <source>
        <dbReference type="ARBA" id="ARBA00072244"/>
    </source>
</evidence>
<evidence type="ECO:0000256" key="3">
    <source>
        <dbReference type="ARBA" id="ARBA00004132"/>
    </source>
</evidence>
<dbReference type="InterPro" id="IPR050198">
    <property type="entry name" value="Non-receptor_tyrosine_kinases"/>
</dbReference>
<evidence type="ECO:0000256" key="34">
    <source>
        <dbReference type="ARBA" id="ARBA00048679"/>
    </source>
</evidence>
<dbReference type="GO" id="GO:0030659">
    <property type="term" value="C:cytoplasmic vesicle membrane"/>
    <property type="evidence" value="ECO:0007669"/>
    <property type="project" value="UniProtKB-SubCell"/>
</dbReference>
<evidence type="ECO:0000256" key="28">
    <source>
        <dbReference type="ARBA" id="ARBA00023136"/>
    </source>
</evidence>
<keyword evidence="17" id="KW-0597">Phosphoprotein</keyword>
<keyword evidence="28" id="KW-0472">Membrane</keyword>
<dbReference type="InterPro" id="IPR020635">
    <property type="entry name" value="Tyr_kinase_cat_dom"/>
</dbReference>
<evidence type="ECO:0000313" key="43">
    <source>
        <dbReference type="EnsemblMetazoa" id="XP_019762556.1"/>
    </source>
</evidence>
<dbReference type="FunFam" id="4.10.680.10:FF:000001">
    <property type="entry name" value="activated CDC42 kinase 1 isoform X1"/>
    <property type="match status" value="1"/>
</dbReference>
<dbReference type="InterPro" id="IPR015116">
    <property type="entry name" value="Cdc42-bd-like"/>
</dbReference>
<dbReference type="InterPro" id="IPR011009">
    <property type="entry name" value="Kinase-like_dom_sf"/>
</dbReference>
<dbReference type="Pfam" id="PF07714">
    <property type="entry name" value="PK_Tyr_Ser-Thr"/>
    <property type="match status" value="1"/>
</dbReference>
<dbReference type="Pfam" id="PF22931">
    <property type="entry name" value="SAM_TNK"/>
    <property type="match status" value="1"/>
</dbReference>
<evidence type="ECO:0000256" key="15">
    <source>
        <dbReference type="ARBA" id="ARBA00022490"/>
    </source>
</evidence>
<dbReference type="InterPro" id="IPR001245">
    <property type="entry name" value="Ser-Thr/Tyr_kinase_cat_dom"/>
</dbReference>
<dbReference type="Gene3D" id="4.10.680.10">
    <property type="entry name" value="Cdc42-like binding domain"/>
    <property type="match status" value="1"/>
</dbReference>
<dbReference type="InterPro" id="IPR008266">
    <property type="entry name" value="Tyr_kinase_AS"/>
</dbReference>
<name>A0AAR5PP37_DENPD</name>
<keyword evidence="25" id="KW-0460">Magnesium</keyword>
<keyword evidence="32" id="KW-0968">Cytoplasmic vesicle</keyword>
<feature type="domain" description="Protein kinase" evidence="42">
    <location>
        <begin position="110"/>
        <end position="369"/>
    </location>
</feature>
<keyword evidence="29" id="KW-0829">Tyrosine-protein kinase</keyword>
<feature type="binding site" evidence="39">
    <location>
        <position position="142"/>
    </location>
    <ligand>
        <name>ATP</name>
        <dbReference type="ChEBI" id="CHEBI:30616"/>
    </ligand>
</feature>
<dbReference type="GO" id="GO:0046872">
    <property type="term" value="F:metal ion binding"/>
    <property type="evidence" value="ECO:0007669"/>
    <property type="project" value="UniProtKB-KW"/>
</dbReference>
<dbReference type="InterPro" id="IPR049587">
    <property type="entry name" value="TNK-like_SAM"/>
</dbReference>
<dbReference type="SUPFAM" id="SSF56112">
    <property type="entry name" value="Protein kinase-like (PK-like)"/>
    <property type="match status" value="1"/>
</dbReference>
<comment type="catalytic activity">
    <reaction evidence="34">
        <text>L-seryl-[protein] + ATP = O-phospho-L-seryl-[protein] + ADP + H(+)</text>
        <dbReference type="Rhea" id="RHEA:17989"/>
        <dbReference type="Rhea" id="RHEA-COMP:9863"/>
        <dbReference type="Rhea" id="RHEA-COMP:11604"/>
        <dbReference type="ChEBI" id="CHEBI:15378"/>
        <dbReference type="ChEBI" id="CHEBI:29999"/>
        <dbReference type="ChEBI" id="CHEBI:30616"/>
        <dbReference type="ChEBI" id="CHEBI:83421"/>
        <dbReference type="ChEBI" id="CHEBI:456216"/>
        <dbReference type="EC" id="2.7.11.1"/>
    </reaction>
</comment>
<reference evidence="43" key="2">
    <citation type="submission" date="2024-08" db="UniProtKB">
        <authorList>
            <consortium name="EnsemblMetazoa"/>
        </authorList>
    </citation>
    <scope>IDENTIFICATION</scope>
</reference>
<organism evidence="43 44">
    <name type="scientific">Dendroctonus ponderosae</name>
    <name type="common">Mountain pine beetle</name>
    <dbReference type="NCBI Taxonomy" id="77166"/>
    <lineage>
        <taxon>Eukaryota</taxon>
        <taxon>Metazoa</taxon>
        <taxon>Ecdysozoa</taxon>
        <taxon>Arthropoda</taxon>
        <taxon>Hexapoda</taxon>
        <taxon>Insecta</taxon>
        <taxon>Pterygota</taxon>
        <taxon>Neoptera</taxon>
        <taxon>Endopterygota</taxon>
        <taxon>Coleoptera</taxon>
        <taxon>Polyphaga</taxon>
        <taxon>Cucujiformia</taxon>
        <taxon>Curculionidae</taxon>
        <taxon>Scolytinae</taxon>
        <taxon>Dendroctonus</taxon>
    </lineage>
</organism>
<evidence type="ECO:0000256" key="19">
    <source>
        <dbReference type="ARBA" id="ARBA00022679"/>
    </source>
</evidence>
<feature type="region of interest" description="Disordered" evidence="40">
    <location>
        <begin position="466"/>
        <end position="540"/>
    </location>
</feature>
<evidence type="ECO:0000256" key="29">
    <source>
        <dbReference type="ARBA" id="ARBA00023137"/>
    </source>
</evidence>
<dbReference type="InterPro" id="IPR001452">
    <property type="entry name" value="SH3_domain"/>
</dbReference>
<keyword evidence="12 38" id="KW-0728">SH3 domain</keyword>
<sequence length="938" mass="104794">MAEDGIEWLKEILLDVQLGQFLVPLRDDLLVTRLEHFEFVKPEDLENIGLSKPGARRLLEAVKKKRAHQRKRNLINKLIPASSRSSTSKRSDDGLSISDFTSCLIQESNITLSVKLGDGSFGVVKRGEWASPAGKSIPVAVKVLKADTLNQPGVFEDFIKEVQAMHCLSHQNLVRLYGVVLSQPMMMVTELAQLGSLLEFLRKQCQHTAVPMLCEYATQVANGMAYLETKRFLHRDLACRNVLLAAVDKIKIGDFGLMRALPQEDDCYVMTEHKKVPFPWCAPESLRSRQFSHASDTWMFGVTVWEMFTFGEDPWMGLVGSEILRKIDKEGERLAQPDACPPPIYAILRQCWARNPQDRPTFAALREFFRKNVTPVMRALTRQDEPDKLQIQEGDPIAIIDGSAELYWWKGQNQRTFDIGAFPRCLVDPLRPKQSDDISKPLDHSFIHTGHGSAFGDSWGSPTHIDEMYLRNPMDPPDLMGAQRRSRPSPQLCDRRKSASKSLNGSLRHLSAERQFSYRKLKNPEGGTEERPLRPPQPILVDVAPPELDLVLRRPEPANAISLLDEPIDVPQEDAFEVTAADVIPPPYQHPPAYCNLDDPFDTSAVLPSRPLYSRIAAPSLSLEREIMEKIQQYGAPKNHVMSDIANRGVNLPPPTTAGALPAQGPAPDVGVVANNLALIRFEDAAPTPGLDRAFLDNLETVATAPEVKRVNESSYANLTNLYAKGSSDLYAKVSDNNSARHHQADTKAIVNKIWFDSNSVAEPAKRNEIYVVNSEFGEFKSNRRYDSVYQSVSEFGDPKACNLYNNAQPIEQSYAQHEAAPGRLYSDGGAALYQEIPDNVYSQVPEEELRPHRPAPTKPALLGQPISMQQIQRKIQQGQLSADAERLMTPEYRNSKIGQVRECCPDCSADECMTALQQTGWDVALALKSLKIAALLK</sequence>
<dbReference type="GO" id="GO:0002009">
    <property type="term" value="P:morphogenesis of an epithelium"/>
    <property type="evidence" value="ECO:0007669"/>
    <property type="project" value="UniProtKB-ARBA"/>
</dbReference>
<comment type="cofactor">
    <cofactor evidence="1">
        <name>Mg(2+)</name>
        <dbReference type="ChEBI" id="CHEBI:18420"/>
    </cofactor>
</comment>
<dbReference type="GO" id="GO:0004715">
    <property type="term" value="F:non-membrane spanning protein tyrosine kinase activity"/>
    <property type="evidence" value="ECO:0007669"/>
    <property type="project" value="UniProtKB-EC"/>
</dbReference>
<dbReference type="GO" id="GO:0005905">
    <property type="term" value="C:clathrin-coated pit"/>
    <property type="evidence" value="ECO:0007669"/>
    <property type="project" value="UniProtKB-SubCell"/>
</dbReference>
<evidence type="ECO:0000256" key="23">
    <source>
        <dbReference type="ARBA" id="ARBA00022777"/>
    </source>
</evidence>
<evidence type="ECO:0000256" key="21">
    <source>
        <dbReference type="ARBA" id="ARBA00022741"/>
    </source>
</evidence>
<dbReference type="FunFam" id="1.10.510.10:FF:000080">
    <property type="entry name" value="Putative activated CDC42 kinase 1"/>
    <property type="match status" value="1"/>
</dbReference>
<keyword evidence="14" id="KW-0488">Methylation</keyword>
<dbReference type="Gene3D" id="3.30.200.20">
    <property type="entry name" value="Phosphorylase Kinase, domain 1"/>
    <property type="match status" value="1"/>
</dbReference>
<evidence type="ECO:0000256" key="14">
    <source>
        <dbReference type="ARBA" id="ARBA00022481"/>
    </source>
</evidence>
<dbReference type="GO" id="GO:0005912">
    <property type="term" value="C:adherens junction"/>
    <property type="evidence" value="ECO:0007669"/>
    <property type="project" value="UniProtKB-SubCell"/>
</dbReference>
<evidence type="ECO:0000256" key="26">
    <source>
        <dbReference type="ARBA" id="ARBA00022843"/>
    </source>
</evidence>
<evidence type="ECO:0000256" key="39">
    <source>
        <dbReference type="PROSITE-ProRule" id="PRU10141"/>
    </source>
</evidence>
<evidence type="ECO:0000256" key="24">
    <source>
        <dbReference type="ARBA" id="ARBA00022840"/>
    </source>
</evidence>
<dbReference type="AlphaFoldDB" id="A0AAR5PP37"/>
<keyword evidence="16" id="KW-0723">Serine/threonine-protein kinase</keyword>
<dbReference type="GO" id="GO:0005829">
    <property type="term" value="C:cytosol"/>
    <property type="evidence" value="ECO:0007669"/>
    <property type="project" value="UniProtKB-SubCell"/>
</dbReference>
<comment type="subcellular location">
    <subcellularLocation>
        <location evidence="8">Cell junction</location>
        <location evidence="8">Adherens junction</location>
    </subcellularLocation>
    <subcellularLocation>
        <location evidence="6">Cell membrane</location>
    </subcellularLocation>
    <subcellularLocation>
        <location evidence="7">Cytoplasm</location>
        <location evidence="7">Cytosol</location>
    </subcellularLocation>
    <subcellularLocation>
        <location evidence="5">Cytoplasmic vesicle membrane</location>
        <topology evidence="5">Peripheral membrane protein</topology>
        <orientation evidence="5">Cytoplasmic side</orientation>
    </subcellularLocation>
    <subcellularLocation>
        <location evidence="3">Cytoplasmic vesicle</location>
        <location evidence="3">Clathrin-coated vesicle</location>
    </subcellularLocation>
    <subcellularLocation>
        <location evidence="4">Endosome</location>
    </subcellularLocation>
    <subcellularLocation>
        <location evidence="9">Membrane</location>
        <location evidence="9">Clathrin-coated pit</location>
    </subcellularLocation>
    <subcellularLocation>
        <location evidence="2">Nucleus</location>
    </subcellularLocation>
</comment>
<keyword evidence="27" id="KW-0965">Cell junction</keyword>
<dbReference type="GO" id="GO:0030136">
    <property type="term" value="C:clathrin-coated vesicle"/>
    <property type="evidence" value="ECO:0007669"/>
    <property type="project" value="UniProtKB-SubCell"/>
</dbReference>
<keyword evidence="13" id="KW-1003">Cell membrane</keyword>
<evidence type="ECO:0000256" key="33">
    <source>
        <dbReference type="ARBA" id="ARBA00047899"/>
    </source>
</evidence>
<evidence type="ECO:0000256" key="9">
    <source>
        <dbReference type="ARBA" id="ARBA00004600"/>
    </source>
</evidence>
<dbReference type="Pfam" id="PF00018">
    <property type="entry name" value="SH3_1"/>
    <property type="match status" value="1"/>
</dbReference>
<keyword evidence="18" id="KW-0254">Endocytosis</keyword>
<protein>
    <recommendedName>
        <fullName evidence="36">Activated CDC42 kinase 1</fullName>
        <ecNumber evidence="10">2.7.10.2</ecNumber>
        <ecNumber evidence="11">2.7.11.1</ecNumber>
    </recommendedName>
    <alternativeName>
        <fullName evidence="37">Tyrosine kinase non-receptor protein 2</fullName>
    </alternativeName>
</protein>
<dbReference type="Gene3D" id="1.10.510.10">
    <property type="entry name" value="Transferase(Phosphotransferase) domain 1"/>
    <property type="match status" value="1"/>
</dbReference>
<dbReference type="FunFam" id="3.30.200.20:FF:000107">
    <property type="entry name" value="Putative activated CDC42 kinase 1"/>
    <property type="match status" value="1"/>
</dbReference>
<comment type="catalytic activity">
    <reaction evidence="33">
        <text>L-threonyl-[protein] + ATP = O-phospho-L-threonyl-[protein] + ADP + H(+)</text>
        <dbReference type="Rhea" id="RHEA:46608"/>
        <dbReference type="Rhea" id="RHEA-COMP:11060"/>
        <dbReference type="Rhea" id="RHEA-COMP:11605"/>
        <dbReference type="ChEBI" id="CHEBI:15378"/>
        <dbReference type="ChEBI" id="CHEBI:30013"/>
        <dbReference type="ChEBI" id="CHEBI:30616"/>
        <dbReference type="ChEBI" id="CHEBI:61977"/>
        <dbReference type="ChEBI" id="CHEBI:456216"/>
        <dbReference type="EC" id="2.7.11.1"/>
    </reaction>
</comment>
<evidence type="ECO:0000256" key="32">
    <source>
        <dbReference type="ARBA" id="ARBA00023329"/>
    </source>
</evidence>
<dbReference type="Proteomes" id="UP000019118">
    <property type="component" value="Unassembled WGS sequence"/>
</dbReference>
<dbReference type="PROSITE" id="PS00107">
    <property type="entry name" value="PROTEIN_KINASE_ATP"/>
    <property type="match status" value="1"/>
</dbReference>
<evidence type="ECO:0000256" key="35">
    <source>
        <dbReference type="ARBA" id="ARBA00060742"/>
    </source>
</evidence>
<dbReference type="EC" id="2.7.10.2" evidence="10"/>
<proteinExistence type="inferred from homology"/>
<dbReference type="Pfam" id="PF09027">
    <property type="entry name" value="GTPase_binding"/>
    <property type="match status" value="1"/>
</dbReference>
<evidence type="ECO:0000313" key="44">
    <source>
        <dbReference type="Proteomes" id="UP000019118"/>
    </source>
</evidence>
<keyword evidence="23" id="KW-0418">Kinase</keyword>
<keyword evidence="26" id="KW-0832">Ubl conjugation</keyword>
<evidence type="ECO:0000256" key="13">
    <source>
        <dbReference type="ARBA" id="ARBA00022475"/>
    </source>
</evidence>
<dbReference type="InterPro" id="IPR037085">
    <property type="entry name" value="Cdc42-bd-like_dom_sf"/>
</dbReference>
<dbReference type="InterPro" id="IPR055175">
    <property type="entry name" value="ACK/TNK-like_SAM"/>
</dbReference>
<accession>A0AAR5PP37</accession>
<keyword evidence="21 39" id="KW-0547">Nucleotide-binding</keyword>
<dbReference type="PRINTS" id="PR00109">
    <property type="entry name" value="TYRKINASE"/>
</dbReference>
<evidence type="ECO:0000256" key="37">
    <source>
        <dbReference type="ARBA" id="ARBA00077194"/>
    </source>
</evidence>
<dbReference type="SMART" id="SM00219">
    <property type="entry name" value="TyrKc"/>
    <property type="match status" value="1"/>
</dbReference>
<evidence type="ECO:0000256" key="30">
    <source>
        <dbReference type="ARBA" id="ARBA00023176"/>
    </source>
</evidence>
<evidence type="ECO:0000256" key="1">
    <source>
        <dbReference type="ARBA" id="ARBA00001946"/>
    </source>
</evidence>
<evidence type="ECO:0000256" key="5">
    <source>
        <dbReference type="ARBA" id="ARBA00004180"/>
    </source>
</evidence>
<keyword evidence="31" id="KW-0539">Nucleus</keyword>
<dbReference type="PROSITE" id="PS00109">
    <property type="entry name" value="PROTEIN_KINASE_TYR"/>
    <property type="match status" value="1"/>
</dbReference>
<evidence type="ECO:0000256" key="16">
    <source>
        <dbReference type="ARBA" id="ARBA00022527"/>
    </source>
</evidence>
<evidence type="ECO:0000256" key="4">
    <source>
        <dbReference type="ARBA" id="ARBA00004177"/>
    </source>
</evidence>
<keyword evidence="24 39" id="KW-0067">ATP-binding</keyword>
<dbReference type="GO" id="GO:0004674">
    <property type="term" value="F:protein serine/threonine kinase activity"/>
    <property type="evidence" value="ECO:0007669"/>
    <property type="project" value="UniProtKB-KW"/>
</dbReference>
<keyword evidence="22" id="KW-0967">Endosome</keyword>
<evidence type="ECO:0000256" key="11">
    <source>
        <dbReference type="ARBA" id="ARBA00012513"/>
    </source>
</evidence>
<evidence type="ECO:0000256" key="6">
    <source>
        <dbReference type="ARBA" id="ARBA00004236"/>
    </source>
</evidence>
<evidence type="ECO:0000256" key="38">
    <source>
        <dbReference type="PROSITE-ProRule" id="PRU00192"/>
    </source>
</evidence>
<keyword evidence="15" id="KW-0963">Cytoplasm</keyword>